<dbReference type="OrthoDB" id="978at2759"/>
<dbReference type="GO" id="GO:0030735">
    <property type="term" value="F:carnosine N-methyltransferase activity"/>
    <property type="evidence" value="ECO:0007669"/>
    <property type="project" value="UniProtKB-EC"/>
</dbReference>
<keyword evidence="4" id="KW-0808">Transferase</keyword>
<keyword evidence="3" id="KW-0489">Methyltransferase</keyword>
<dbReference type="PANTHER" id="PTHR12303">
    <property type="entry name" value="CARNOSINE N-METHYLTRANSFERASE"/>
    <property type="match status" value="1"/>
</dbReference>
<evidence type="ECO:0000313" key="7">
    <source>
        <dbReference type="Proteomes" id="UP000761534"/>
    </source>
</evidence>
<accession>A0A642ULR7</accession>
<dbReference type="VEuPathDB" id="FungiDB:TRICI_006680"/>
<dbReference type="EC" id="2.1.1.22" evidence="2"/>
<organism evidence="6 7">
    <name type="scientific">Trichomonascus ciferrii</name>
    <dbReference type="NCBI Taxonomy" id="44093"/>
    <lineage>
        <taxon>Eukaryota</taxon>
        <taxon>Fungi</taxon>
        <taxon>Dikarya</taxon>
        <taxon>Ascomycota</taxon>
        <taxon>Saccharomycotina</taxon>
        <taxon>Dipodascomycetes</taxon>
        <taxon>Dipodascales</taxon>
        <taxon>Trichomonascaceae</taxon>
        <taxon>Trichomonascus</taxon>
        <taxon>Trichomonascus ciferrii complex</taxon>
    </lineage>
</organism>
<evidence type="ECO:0000256" key="1">
    <source>
        <dbReference type="ARBA" id="ARBA00010086"/>
    </source>
</evidence>
<gene>
    <name evidence="6" type="ORF">TRICI_006680</name>
</gene>
<dbReference type="AlphaFoldDB" id="A0A642ULR7"/>
<name>A0A642ULR7_9ASCO</name>
<dbReference type="InterPro" id="IPR029063">
    <property type="entry name" value="SAM-dependent_MTases_sf"/>
</dbReference>
<evidence type="ECO:0000256" key="3">
    <source>
        <dbReference type="ARBA" id="ARBA00022603"/>
    </source>
</evidence>
<sequence length="332" mass="38150">MVKSTFEQHLTDLENGIEENAFFLQNVAEVAALNFDAPSDLSRWARSTANDADKVNSTLRQVYREWSREGKIERDQSFQPILSELEEMYPDRQERHSVRVLVPGCGLGRLPLELAALGFITEGNEFSYHMLFTSSFILNHIQNTNDFRIRPSLHGFSHNRTREDQLRPVLIPDVSPTILLQHEVNDDTIPEDGLLSMSAGSFDMIYRKPEGKTFNVIATVFFLDTAANIFNTLQSIYDTLEPGGIWINFGPLLWHYEDIPPDEEIQSLDQTSESEDRSMGLEFALDDLLELIKKFGFKFEKRESNIPCSYTHAYQSMGGFIYKCEYWVARKP</sequence>
<dbReference type="PANTHER" id="PTHR12303:SF6">
    <property type="entry name" value="CARNOSINE N-METHYLTRANSFERASE"/>
    <property type="match status" value="1"/>
</dbReference>
<dbReference type="InterPro" id="IPR012901">
    <property type="entry name" value="CARME"/>
</dbReference>
<dbReference type="Pfam" id="PF07942">
    <property type="entry name" value="CARME"/>
    <property type="match status" value="1"/>
</dbReference>
<comment type="similarity">
    <text evidence="1">Belongs to the carnosine N-methyltransferase family.</text>
</comment>
<dbReference type="Proteomes" id="UP000761534">
    <property type="component" value="Unassembled WGS sequence"/>
</dbReference>
<evidence type="ECO:0000256" key="5">
    <source>
        <dbReference type="ARBA" id="ARBA00022691"/>
    </source>
</evidence>
<keyword evidence="7" id="KW-1185">Reference proteome</keyword>
<dbReference type="EMBL" id="SWFS01000559">
    <property type="protein sequence ID" value="KAA8897717.1"/>
    <property type="molecule type" value="Genomic_DNA"/>
</dbReference>
<comment type="caution">
    <text evidence="6">The sequence shown here is derived from an EMBL/GenBank/DDBJ whole genome shotgun (WGS) entry which is preliminary data.</text>
</comment>
<dbReference type="SUPFAM" id="SSF53335">
    <property type="entry name" value="S-adenosyl-L-methionine-dependent methyltransferases"/>
    <property type="match status" value="1"/>
</dbReference>
<reference evidence="6" key="1">
    <citation type="journal article" date="2019" name="G3 (Bethesda)">
        <title>Genome Assemblies of Two Rare Opportunistic Yeast Pathogens: Diutina rugosa (syn. Candida rugosa) and Trichomonascus ciferrii (syn. Candida ciferrii).</title>
        <authorList>
            <person name="Mixao V."/>
            <person name="Saus E."/>
            <person name="Hansen A.P."/>
            <person name="Lass-Florl C."/>
            <person name="Gabaldon T."/>
        </authorList>
    </citation>
    <scope>NUCLEOTIDE SEQUENCE</scope>
    <source>
        <strain evidence="6">CBS 4856</strain>
    </source>
</reference>
<protein>
    <recommendedName>
        <fullName evidence="2">carnosine N-methyltransferase</fullName>
        <ecNumber evidence="2">2.1.1.22</ecNumber>
    </recommendedName>
</protein>
<dbReference type="SMART" id="SM01296">
    <property type="entry name" value="N2227"/>
    <property type="match status" value="1"/>
</dbReference>
<dbReference type="Gene3D" id="3.40.50.150">
    <property type="entry name" value="Vaccinia Virus protein VP39"/>
    <property type="match status" value="1"/>
</dbReference>
<evidence type="ECO:0000313" key="6">
    <source>
        <dbReference type="EMBL" id="KAA8897717.1"/>
    </source>
</evidence>
<proteinExistence type="inferred from homology"/>
<dbReference type="GO" id="GO:0032259">
    <property type="term" value="P:methylation"/>
    <property type="evidence" value="ECO:0007669"/>
    <property type="project" value="UniProtKB-KW"/>
</dbReference>
<keyword evidence="5" id="KW-0949">S-adenosyl-L-methionine</keyword>
<evidence type="ECO:0000256" key="4">
    <source>
        <dbReference type="ARBA" id="ARBA00022679"/>
    </source>
</evidence>
<evidence type="ECO:0000256" key="2">
    <source>
        <dbReference type="ARBA" id="ARBA00012003"/>
    </source>
</evidence>